<protein>
    <recommendedName>
        <fullName evidence="5">C2 domain-containing protein</fullName>
    </recommendedName>
</protein>
<keyword evidence="2" id="KW-0812">Transmembrane</keyword>
<feature type="region of interest" description="Disordered" evidence="1">
    <location>
        <begin position="499"/>
        <end position="549"/>
    </location>
</feature>
<feature type="region of interest" description="Disordered" evidence="1">
    <location>
        <begin position="151"/>
        <end position="222"/>
    </location>
</feature>
<dbReference type="AlphaFoldDB" id="A0A1Y2IKE6"/>
<evidence type="ECO:0000313" key="4">
    <source>
        <dbReference type="Proteomes" id="UP000193067"/>
    </source>
</evidence>
<dbReference type="STRING" id="1353009.A0A1Y2IKE6"/>
<dbReference type="EMBL" id="KZ084113">
    <property type="protein sequence ID" value="OSD01114.1"/>
    <property type="molecule type" value="Genomic_DNA"/>
</dbReference>
<keyword evidence="4" id="KW-1185">Reference proteome</keyword>
<reference evidence="3 4" key="1">
    <citation type="journal article" date="2015" name="Biotechnol. Biofuels">
        <title>Enhanced degradation of softwood versus hardwood by the white-rot fungus Pycnoporus coccineus.</title>
        <authorList>
            <person name="Couturier M."/>
            <person name="Navarro D."/>
            <person name="Chevret D."/>
            <person name="Henrissat B."/>
            <person name="Piumi F."/>
            <person name="Ruiz-Duenas F.J."/>
            <person name="Martinez A.T."/>
            <person name="Grigoriev I.V."/>
            <person name="Riley R."/>
            <person name="Lipzen A."/>
            <person name="Berrin J.G."/>
            <person name="Master E.R."/>
            <person name="Rosso M.N."/>
        </authorList>
    </citation>
    <scope>NUCLEOTIDE SEQUENCE [LARGE SCALE GENOMIC DNA]</scope>
    <source>
        <strain evidence="3 4">BRFM310</strain>
    </source>
</reference>
<sequence>MHFTDPWHVTVLRTRGLSFVRPEKSWRPIVKITVMDGTHEYMLPEVTLGSDGQNSDFKSFIPVHGVNRSTSLVLQVFHKSQTKKKHRKPTLVGSARLSLGEIITKYPLPHPRPIHHDVRLSCPPPQRKSPTVGGRQLHSATLTLKFVVPNPTQISRPASPLTDAYSGIDGTVSDGASSSKDPADTLVASVQEESIQEESTDQVPWEKQEPEAVPGAPGLRRRRKKLTGFHVDSETDQCESDSSGEWPPTPAEDYFSISYNDEQDTACPPLILEGEPEEATISPCVLPLHGANEDNVASTRHPLSIAESIVGSLTPYQELREADQDKDLDKAEKVQGKLLTEWYVVGASLLALAGIDAAVFGFAPGALFVVDGFSQSVVAIGAIAAGIGLVTDAWFLLLYSSASPEKFQRVTKDIYDSYFFFCLTCRLPSMCMLVSALALMFFLLGVAWAAWPTAVLVMSFIAGVLLTSQFLVFGIHRFVEAVIWAVRVSWRKIASTLTRQSPTSHSQHPLPPQASRSARDVHSGNVPHTSRASQARDRIEMPIPEPARA</sequence>
<feature type="transmembrane region" description="Helical" evidence="2">
    <location>
        <begin position="342"/>
        <end position="370"/>
    </location>
</feature>
<accession>A0A1Y2IKE6</accession>
<keyword evidence="2" id="KW-0472">Membrane</keyword>
<feature type="transmembrane region" description="Helical" evidence="2">
    <location>
        <begin position="418"/>
        <end position="444"/>
    </location>
</feature>
<name>A0A1Y2IKE6_TRAC3</name>
<dbReference type="Proteomes" id="UP000193067">
    <property type="component" value="Unassembled WGS sequence"/>
</dbReference>
<gene>
    <name evidence="3" type="ORF">PYCCODRAFT_545913</name>
</gene>
<feature type="region of interest" description="Disordered" evidence="1">
    <location>
        <begin position="228"/>
        <end position="247"/>
    </location>
</feature>
<feature type="transmembrane region" description="Helical" evidence="2">
    <location>
        <begin position="376"/>
        <end position="397"/>
    </location>
</feature>
<keyword evidence="2" id="KW-1133">Transmembrane helix</keyword>
<dbReference type="OrthoDB" id="2642524at2759"/>
<evidence type="ECO:0000256" key="1">
    <source>
        <dbReference type="SAM" id="MobiDB-lite"/>
    </source>
</evidence>
<evidence type="ECO:0000313" key="3">
    <source>
        <dbReference type="EMBL" id="OSD01114.1"/>
    </source>
</evidence>
<feature type="transmembrane region" description="Helical" evidence="2">
    <location>
        <begin position="450"/>
        <end position="473"/>
    </location>
</feature>
<evidence type="ECO:0000256" key="2">
    <source>
        <dbReference type="SAM" id="Phobius"/>
    </source>
</evidence>
<proteinExistence type="predicted"/>
<organism evidence="3 4">
    <name type="scientific">Trametes coccinea (strain BRFM310)</name>
    <name type="common">Pycnoporus coccineus</name>
    <dbReference type="NCBI Taxonomy" id="1353009"/>
    <lineage>
        <taxon>Eukaryota</taxon>
        <taxon>Fungi</taxon>
        <taxon>Dikarya</taxon>
        <taxon>Basidiomycota</taxon>
        <taxon>Agaricomycotina</taxon>
        <taxon>Agaricomycetes</taxon>
        <taxon>Polyporales</taxon>
        <taxon>Polyporaceae</taxon>
        <taxon>Trametes</taxon>
    </lineage>
</organism>
<evidence type="ECO:0008006" key="5">
    <source>
        <dbReference type="Google" id="ProtNLM"/>
    </source>
</evidence>